<evidence type="ECO:0000256" key="27">
    <source>
        <dbReference type="ARBA" id="ARBA00059243"/>
    </source>
</evidence>
<feature type="region of interest" description="Disordered" evidence="29">
    <location>
        <begin position="1719"/>
        <end position="1750"/>
    </location>
</feature>
<dbReference type="GO" id="GO:0046872">
    <property type="term" value="F:metal ion binding"/>
    <property type="evidence" value="ECO:0007669"/>
    <property type="project" value="UniProtKB-KW"/>
</dbReference>
<feature type="region of interest" description="Disordered" evidence="29">
    <location>
        <begin position="1027"/>
        <end position="1165"/>
    </location>
</feature>
<evidence type="ECO:0000259" key="31">
    <source>
        <dbReference type="Pfam" id="PF02516"/>
    </source>
</evidence>
<accession>A0A218Z4N0</accession>
<feature type="transmembrane region" description="Helical" evidence="30">
    <location>
        <begin position="326"/>
        <end position="350"/>
    </location>
</feature>
<evidence type="ECO:0000256" key="28">
    <source>
        <dbReference type="ARBA" id="ARBA00067960"/>
    </source>
</evidence>
<evidence type="ECO:0000256" key="12">
    <source>
        <dbReference type="ARBA" id="ARBA00022679"/>
    </source>
</evidence>
<dbReference type="InterPro" id="IPR008386">
    <property type="entry name" value="ATP_synth_F0_esu_mt"/>
</dbReference>
<comment type="subcellular location">
    <subcellularLocation>
        <location evidence="4">Endoplasmic reticulum membrane</location>
        <topology evidence="4">Multi-pass membrane protein</topology>
    </subcellularLocation>
    <subcellularLocation>
        <location evidence="3">Mitochondrion inner membrane</location>
    </subcellularLocation>
</comment>
<comment type="caution">
    <text evidence="33">The sequence shown here is derived from an EMBL/GenBank/DDBJ whole genome shotgun (WGS) entry which is preliminary data.</text>
</comment>
<dbReference type="InterPro" id="IPR048307">
    <property type="entry name" value="STT3_N"/>
</dbReference>
<organism evidence="33 34">
    <name type="scientific">Diplocarpon coronariae</name>
    <dbReference type="NCBI Taxonomy" id="2795749"/>
    <lineage>
        <taxon>Eukaryota</taxon>
        <taxon>Fungi</taxon>
        <taxon>Dikarya</taxon>
        <taxon>Ascomycota</taxon>
        <taxon>Pezizomycotina</taxon>
        <taxon>Leotiomycetes</taxon>
        <taxon>Helotiales</taxon>
        <taxon>Drepanopezizaceae</taxon>
        <taxon>Diplocarpon</taxon>
    </lineage>
</organism>
<dbReference type="Gene3D" id="3.40.50.12610">
    <property type="match status" value="1"/>
</dbReference>
<reference evidence="33 34" key="1">
    <citation type="submission" date="2017-04" db="EMBL/GenBank/DDBJ databases">
        <title>Draft genome sequence of Marssonina coronaria NL1: causal agent of apple blotch.</title>
        <authorList>
            <person name="Cheng Q."/>
        </authorList>
    </citation>
    <scope>NUCLEOTIDE SEQUENCE [LARGE SCALE GENOMIC DNA]</scope>
    <source>
        <strain evidence="33 34">NL1</strain>
    </source>
</reference>
<evidence type="ECO:0000256" key="13">
    <source>
        <dbReference type="ARBA" id="ARBA00022692"/>
    </source>
</evidence>
<evidence type="ECO:0000256" key="8">
    <source>
        <dbReference type="ARBA" id="ARBA00012605"/>
    </source>
</evidence>
<evidence type="ECO:0000256" key="15">
    <source>
        <dbReference type="ARBA" id="ARBA00022781"/>
    </source>
</evidence>
<evidence type="ECO:0000256" key="18">
    <source>
        <dbReference type="ARBA" id="ARBA00022842"/>
    </source>
</evidence>
<feature type="region of interest" description="Disordered" evidence="29">
    <location>
        <begin position="1534"/>
        <end position="1588"/>
    </location>
</feature>
<comment type="cofactor">
    <cofactor evidence="1">
        <name>Mn(2+)</name>
        <dbReference type="ChEBI" id="CHEBI:29035"/>
    </cofactor>
</comment>
<keyword evidence="10" id="KW-0138">CF(0)</keyword>
<dbReference type="UniPathway" id="UPA00378"/>
<comment type="pathway">
    <text evidence="5">Protein modification; protein glycosylation.</text>
</comment>
<proteinExistence type="inferred from homology"/>
<evidence type="ECO:0000256" key="1">
    <source>
        <dbReference type="ARBA" id="ARBA00001936"/>
    </source>
</evidence>
<feature type="transmembrane region" description="Helical" evidence="30">
    <location>
        <begin position="383"/>
        <end position="403"/>
    </location>
</feature>
<evidence type="ECO:0000256" key="2">
    <source>
        <dbReference type="ARBA" id="ARBA00001946"/>
    </source>
</evidence>
<feature type="compositionally biased region" description="Basic and acidic residues" evidence="29">
    <location>
        <begin position="1362"/>
        <end position="1383"/>
    </location>
</feature>
<feature type="transmembrane region" description="Helical" evidence="30">
    <location>
        <begin position="163"/>
        <end position="182"/>
    </location>
</feature>
<evidence type="ECO:0000313" key="33">
    <source>
        <dbReference type="EMBL" id="OWP03019.1"/>
    </source>
</evidence>
<keyword evidence="14" id="KW-0479">Metal-binding</keyword>
<keyword evidence="21" id="KW-0496">Mitochondrion</keyword>
<evidence type="ECO:0000256" key="19">
    <source>
        <dbReference type="ARBA" id="ARBA00022989"/>
    </source>
</evidence>
<dbReference type="Pfam" id="PF21436">
    <property type="entry name" value="STT3-PglB_core"/>
    <property type="match status" value="1"/>
</dbReference>
<keyword evidence="34" id="KW-1185">Reference proteome</keyword>
<dbReference type="InterPro" id="IPR003674">
    <property type="entry name" value="Oligo_trans_STT3"/>
</dbReference>
<dbReference type="STRING" id="503106.A0A218Z4N0"/>
<keyword evidence="24" id="KW-0464">Manganese</keyword>
<dbReference type="GO" id="GO:0008250">
    <property type="term" value="C:oligosaccharyltransferase complex"/>
    <property type="evidence" value="ECO:0007669"/>
    <property type="project" value="UniProtKB-ARBA"/>
</dbReference>
<feature type="compositionally biased region" description="Basic residues" evidence="29">
    <location>
        <begin position="1084"/>
        <end position="1097"/>
    </location>
</feature>
<feature type="compositionally biased region" description="Gly residues" evidence="29">
    <location>
        <begin position="1741"/>
        <end position="1750"/>
    </location>
</feature>
<keyword evidence="17" id="KW-0256">Endoplasmic reticulum</keyword>
<dbReference type="EMBL" id="MZNU01000202">
    <property type="protein sequence ID" value="OWP03019.1"/>
    <property type="molecule type" value="Genomic_DNA"/>
</dbReference>
<evidence type="ECO:0000256" key="23">
    <source>
        <dbReference type="ARBA" id="ARBA00023180"/>
    </source>
</evidence>
<comment type="function">
    <text evidence="27">Catalytic subunit of the oligosaccharyl transferase (OST) complex that catalyzes the initial transfer of a defined glycan (Glc(3)Man(9)GlcNAc(2) in eukaryotes) from the lipid carrier dolichol-pyrophosphate to an asparagine residue within an Asn-X-Ser/Thr consensus motif in nascent polypeptide chains, the first step in protein N-glycosylation. N-glycosylation occurs cotranslationally and the complex associates with the Sec61 complex at the channel-forming translocon complex that mediates protein translocation across the endoplasmic reticulum (ER). All subunits are required for a maximal enzyme activity. This subunit contains the active site and the acceptor peptide and donor lipid-linked oligosaccharide (LLO) binding pockets.</text>
</comment>
<feature type="transmembrane region" description="Helical" evidence="30">
    <location>
        <begin position="265"/>
        <end position="286"/>
    </location>
</feature>
<feature type="compositionally biased region" description="Basic and acidic residues" evidence="29">
    <location>
        <begin position="1345"/>
        <end position="1354"/>
    </location>
</feature>
<keyword evidence="16" id="KW-0999">Mitochondrion inner membrane</keyword>
<evidence type="ECO:0000256" key="20">
    <source>
        <dbReference type="ARBA" id="ARBA00023065"/>
    </source>
</evidence>
<feature type="compositionally biased region" description="Gly residues" evidence="29">
    <location>
        <begin position="1723"/>
        <end position="1733"/>
    </location>
</feature>
<feature type="transmembrane region" description="Helical" evidence="30">
    <location>
        <begin position="110"/>
        <end position="126"/>
    </location>
</feature>
<feature type="domain" description="Oligosaccharyl transferase STT3 N-terminal" evidence="31">
    <location>
        <begin position="71"/>
        <end position="442"/>
    </location>
</feature>
<feature type="transmembrane region" description="Helical" evidence="30">
    <location>
        <begin position="194"/>
        <end position="227"/>
    </location>
</feature>
<evidence type="ECO:0000256" key="6">
    <source>
        <dbReference type="ARBA" id="ARBA00007333"/>
    </source>
</evidence>
<comment type="cofactor">
    <cofactor evidence="2">
        <name>Mg(2+)</name>
        <dbReference type="ChEBI" id="CHEBI:18420"/>
    </cofactor>
</comment>
<evidence type="ECO:0000256" key="17">
    <source>
        <dbReference type="ARBA" id="ARBA00022824"/>
    </source>
</evidence>
<keyword evidence="25" id="KW-0066">ATP synthesis</keyword>
<keyword evidence="12" id="KW-0808">Transferase</keyword>
<feature type="transmembrane region" description="Helical" evidence="30">
    <location>
        <begin position="410"/>
        <end position="428"/>
    </location>
</feature>
<evidence type="ECO:0000256" key="25">
    <source>
        <dbReference type="ARBA" id="ARBA00023310"/>
    </source>
</evidence>
<feature type="transmembrane region" description="Helical" evidence="30">
    <location>
        <begin position="233"/>
        <end position="253"/>
    </location>
</feature>
<name>A0A218Z4N0_9HELO</name>
<dbReference type="GO" id="GO:0018279">
    <property type="term" value="P:protein N-linked glycosylation via asparagine"/>
    <property type="evidence" value="ECO:0007669"/>
    <property type="project" value="TreeGrafter"/>
</dbReference>
<keyword evidence="18" id="KW-0460">Magnesium</keyword>
<feature type="compositionally biased region" description="Basic and acidic residues" evidence="29">
    <location>
        <begin position="1106"/>
        <end position="1133"/>
    </location>
</feature>
<keyword evidence="20" id="KW-0406">Ion transport</keyword>
<keyword evidence="19 30" id="KW-1133">Transmembrane helix</keyword>
<dbReference type="GO" id="GO:0004579">
    <property type="term" value="F:dolichyl-diphosphooligosaccharide-protein glycotransferase activity"/>
    <property type="evidence" value="ECO:0007669"/>
    <property type="project" value="UniProtKB-EC"/>
</dbReference>
<evidence type="ECO:0000256" key="9">
    <source>
        <dbReference type="ARBA" id="ARBA00022448"/>
    </source>
</evidence>
<keyword evidence="23" id="KW-0325">Glycoprotein</keyword>
<dbReference type="GO" id="GO:0015078">
    <property type="term" value="F:proton transmembrane transporter activity"/>
    <property type="evidence" value="ECO:0007669"/>
    <property type="project" value="InterPro"/>
</dbReference>
<keyword evidence="22 30" id="KW-0472">Membrane</keyword>
<protein>
    <recommendedName>
        <fullName evidence="28">Dolichyl-diphosphooligosaccharide--protein glycosyltransferase subunit STT3</fullName>
        <ecNumber evidence="8">2.4.99.18</ecNumber>
    </recommendedName>
</protein>
<feature type="region of interest" description="Disordered" evidence="29">
    <location>
        <begin position="933"/>
        <end position="974"/>
    </location>
</feature>
<evidence type="ECO:0000256" key="22">
    <source>
        <dbReference type="ARBA" id="ARBA00023136"/>
    </source>
</evidence>
<feature type="region of interest" description="Disordered" evidence="29">
    <location>
        <begin position="1318"/>
        <end position="1422"/>
    </location>
</feature>
<dbReference type="GO" id="GO:0043687">
    <property type="term" value="P:post-translational protein modification"/>
    <property type="evidence" value="ECO:0007669"/>
    <property type="project" value="TreeGrafter"/>
</dbReference>
<dbReference type="PANTHER" id="PTHR13872:SF1">
    <property type="entry name" value="DOLICHYL-DIPHOSPHOOLIGOSACCHARIDE--PROTEIN GLYCOSYLTRANSFERASE SUBUNIT STT3B"/>
    <property type="match status" value="1"/>
</dbReference>
<evidence type="ECO:0000256" key="4">
    <source>
        <dbReference type="ARBA" id="ARBA00004477"/>
    </source>
</evidence>
<feature type="compositionally biased region" description="Basic residues" evidence="29">
    <location>
        <begin position="752"/>
        <end position="763"/>
    </location>
</feature>
<feature type="compositionally biased region" description="Basic and acidic residues" evidence="29">
    <location>
        <begin position="1402"/>
        <end position="1422"/>
    </location>
</feature>
<evidence type="ECO:0000256" key="30">
    <source>
        <dbReference type="SAM" id="Phobius"/>
    </source>
</evidence>
<evidence type="ECO:0000256" key="29">
    <source>
        <dbReference type="SAM" id="MobiDB-lite"/>
    </source>
</evidence>
<feature type="domain" description="STT3/PglB/AglB core" evidence="32">
    <location>
        <begin position="563"/>
        <end position="619"/>
    </location>
</feature>
<dbReference type="PANTHER" id="PTHR13872">
    <property type="entry name" value="DOLICHYL-DIPHOSPHOOLIGOSACCHARIDE--PROTEIN GLYCOSYLTRANSFERASE SUBUNIT"/>
    <property type="match status" value="1"/>
</dbReference>
<evidence type="ECO:0000256" key="21">
    <source>
        <dbReference type="ARBA" id="ARBA00023128"/>
    </source>
</evidence>
<dbReference type="OrthoDB" id="10261066at2759"/>
<comment type="similarity">
    <text evidence="6">Belongs to the ATPase e subunit family.</text>
</comment>
<dbReference type="InParanoid" id="A0A218Z4N0"/>
<evidence type="ECO:0000256" key="5">
    <source>
        <dbReference type="ARBA" id="ARBA00004922"/>
    </source>
</evidence>
<dbReference type="Proteomes" id="UP000242519">
    <property type="component" value="Unassembled WGS sequence"/>
</dbReference>
<dbReference type="FunFam" id="3.40.50.12610:FF:000001">
    <property type="entry name" value="Dolichyl-diphosphooligosaccharide--protein glycosyltransferase subunit STT3B"/>
    <property type="match status" value="1"/>
</dbReference>
<feature type="region of interest" description="Disordered" evidence="29">
    <location>
        <begin position="742"/>
        <end position="763"/>
    </location>
</feature>
<feature type="compositionally biased region" description="Basic residues" evidence="29">
    <location>
        <begin position="1043"/>
        <end position="1063"/>
    </location>
</feature>
<dbReference type="EC" id="2.4.99.18" evidence="8"/>
<evidence type="ECO:0000256" key="3">
    <source>
        <dbReference type="ARBA" id="ARBA00004273"/>
    </source>
</evidence>
<dbReference type="Pfam" id="PF02516">
    <property type="entry name" value="STT3"/>
    <property type="match status" value="1"/>
</dbReference>
<dbReference type="Pfam" id="PF05680">
    <property type="entry name" value="ATP-synt_E"/>
    <property type="match status" value="1"/>
</dbReference>
<feature type="compositionally biased region" description="Basic and acidic residues" evidence="29">
    <location>
        <begin position="948"/>
        <end position="965"/>
    </location>
</feature>
<dbReference type="InterPro" id="IPR048999">
    <property type="entry name" value="STT3-PglB_core"/>
</dbReference>
<sequence>MASTGINVLRYAALGTGVFYGFYHQSKLTAASKLAAANREYEHRQNLIKQAKAEFSKKNLPPSAKTQGGDIDPWFNFRATKYLVQHGFYDFWDWFDDRTWHPLGRVTGGTLYPGLMVTSGAIYHALRALTMPVDIRNICVLLAPGFSGLTAFATYLFTNEMSISPSAGLLAAIFMGIAPGYISRSVAGSYDNEAIAIFLLVFTFYLWIKALKIGSAYWGALCALFYGYMVSAWGGYVFITNLIPLHVFVLVCMGRFSPRLYVSYCSWYALGTLASMQIPFVGFLPIRSSEHMSALGVFGLLQLVGFVEFVRAGVPSKQFATLLKGFVLAVFVIAFGGLVLLTVSGVIAPWTGRFYSLWDTGYAKIHIPIIASVSEHQPTAWPAYFFDLNFLIWLFPAGVYLCFQNLADEQVFVVVYSILASYFSGVMVRLMLTLTPIVCVSAALALSNLFDTYLTIRSPKEPVKGAPDAATNGKATTKKADGLRSLRNPLVGVYTTFSKSTVVGALTSYLLIFVMHCTWVTSNAYSSPSVVLASRMPDGSQHIIDDYREAYQWLRQNTAEDAKIMSWWDYGYQIGGMADRPTLVDNNTWNNTHIATVGKAMSCREEVSYQIMRQHEVDYVLVVFGGLLGYSGDDINKFLWMVRIAEGIWPEEVKERDFFTPRGEYRVDGEATETMKNSLMYKLSYYNYNSLFPPGQAQDRVRNVKLPDVGPVLNTVEEAFTSENWIIRIYKVKDLDNVGRDHASAASFERGNKKKKMPKKRGPKVLRVDFKLNRTASESEDSSSSDEECVLAPGTPYLTKVNGKLVWARKKTPKSSGVQDLVVKAFKTRNATIRKQSKSLERPACKQLTGSVPVVQSQRFLAHSTPISQQPFPAMVPPMGQYPPQFGPPPLPLVQYYIPQQTNQPPPLFVQPSPTEKDYELLKAADAHFNKFYKPQRTRITSASSEDSQERAQNKTQERPDDKVQGKAQENTNEKAMLKATIAVTKHVCGECGRLRSRRFHHDNPLKTGEMPTPAFCRKCQRDASSTCSASESSTMKESEKKDKKRTNMKRTKKKGGKSKKKQANISSDEDECSENSQPDPPKKPKSNKPKKPKTKRVPSADYTTIEEKFSENEREPRGRSRSRSPEGPEFYRRPLSPLGRQYSRPRSRSVSTVRHVRQDLPHNSTAPVKVREIFQEAVGTRTPSVHYRHVEIIPSHDSLQVKENPYPRKKTIHSFEEDVYERAASPPSHYFGSERMRGKAPSSKAYSVEESESLRRRHPSIHHRSEARDTPTQGLPSRGHGFKMHDVAAGYRPSIHHGFEARGTSIRVVRSRDHSFEIHHPNSQDPYNSEHSFERGQQVRRSRSRNDSIRSRDLPPTGPVSEERGDSARGRPSRENSLEDLKTIISKRSAQARQRRRRERTPRPESPRLWEEPRNVSPRRQDEVRIVKETFEYRPERQVDDEAERRRQEYIDRATLSPRKGSQFSDEEAVQYYYEDWSRAEPDSILVPSIVTKSYQGYRPDSVTSHSFERKSAAVPLIAKNSYHGYRREIHTGSDLSEPEASHHSVHHNLPRVPTPPSPRSHSKVDEWQDQPPYPPSSGSEAARRRRNARDRKILHMPHVQIPGNHLRKSSKSRIAYIRDESDDPALVLSPKPSIERDHVRYDRYMDSNFTEILGPTRYSEVSVSNLTELERQAEAESRHVTFWNTPSDPSELQNQRYRFEDGGAAFSGGDGGWYDIKTSSVGGGTDGGRAGGWNESAAGGHGGGGSKW</sequence>
<comment type="similarity">
    <text evidence="7">Belongs to the STT3 family.</text>
</comment>
<evidence type="ECO:0000256" key="16">
    <source>
        <dbReference type="ARBA" id="ARBA00022792"/>
    </source>
</evidence>
<evidence type="ECO:0000256" key="11">
    <source>
        <dbReference type="ARBA" id="ARBA00022676"/>
    </source>
</evidence>
<feature type="transmembrane region" description="Helical" evidence="30">
    <location>
        <begin position="292"/>
        <end position="314"/>
    </location>
</feature>
<evidence type="ECO:0000313" key="34">
    <source>
        <dbReference type="Proteomes" id="UP000242519"/>
    </source>
</evidence>
<dbReference type="GO" id="GO:0005743">
    <property type="term" value="C:mitochondrial inner membrane"/>
    <property type="evidence" value="ECO:0007669"/>
    <property type="project" value="UniProtKB-SubCell"/>
</dbReference>
<keyword evidence="15" id="KW-0375">Hydrogen ion transport</keyword>
<evidence type="ECO:0000256" key="7">
    <source>
        <dbReference type="ARBA" id="ARBA00010810"/>
    </source>
</evidence>
<evidence type="ECO:0000259" key="32">
    <source>
        <dbReference type="Pfam" id="PF21436"/>
    </source>
</evidence>
<keyword evidence="13 30" id="KW-0812">Transmembrane</keyword>
<gene>
    <name evidence="33" type="ORF">B2J93_3645</name>
</gene>
<evidence type="ECO:0000256" key="10">
    <source>
        <dbReference type="ARBA" id="ARBA00022547"/>
    </source>
</evidence>
<evidence type="ECO:0000256" key="24">
    <source>
        <dbReference type="ARBA" id="ARBA00023211"/>
    </source>
</evidence>
<dbReference type="GO" id="GO:0045259">
    <property type="term" value="C:proton-transporting ATP synthase complex"/>
    <property type="evidence" value="ECO:0007669"/>
    <property type="project" value="UniProtKB-KW"/>
</dbReference>
<feature type="transmembrane region" description="Helical" evidence="30">
    <location>
        <begin position="138"/>
        <end position="157"/>
    </location>
</feature>
<keyword evidence="9" id="KW-0813">Transport</keyword>
<dbReference type="GO" id="GO:0015986">
    <property type="term" value="P:proton motive force-driven ATP synthesis"/>
    <property type="evidence" value="ECO:0007669"/>
    <property type="project" value="InterPro"/>
</dbReference>
<keyword evidence="11" id="KW-0328">Glycosyltransferase</keyword>
<comment type="catalytic activity">
    <reaction evidence="26">
        <text>a di-trans,poly-cis-dolichyl diphosphooligosaccharide + L-asparaginyl-[protein] = N(4)-(oligosaccharide-(1-&gt;4)-N-acetyl-beta-D-glucosaminyl-(1-&gt;4)-N-acetyl-beta-D-glucosaminyl)-L-asparaginyl-[protein] + a di-trans,poly-cis-dolichyl diphosphate + H(+)</text>
        <dbReference type="Rhea" id="RHEA:22980"/>
        <dbReference type="Rhea" id="RHEA-COMP:12804"/>
        <dbReference type="Rhea" id="RHEA-COMP:12805"/>
        <dbReference type="Rhea" id="RHEA-COMP:19506"/>
        <dbReference type="Rhea" id="RHEA-COMP:19509"/>
        <dbReference type="ChEBI" id="CHEBI:15378"/>
        <dbReference type="ChEBI" id="CHEBI:50347"/>
        <dbReference type="ChEBI" id="CHEBI:57497"/>
        <dbReference type="ChEBI" id="CHEBI:57570"/>
        <dbReference type="ChEBI" id="CHEBI:132529"/>
        <dbReference type="EC" id="2.4.99.18"/>
    </reaction>
</comment>
<feature type="region of interest" description="Disordered" evidence="29">
    <location>
        <begin position="1226"/>
        <end position="1284"/>
    </location>
</feature>
<evidence type="ECO:0000256" key="26">
    <source>
        <dbReference type="ARBA" id="ARBA00048829"/>
    </source>
</evidence>
<evidence type="ECO:0000256" key="14">
    <source>
        <dbReference type="ARBA" id="ARBA00022723"/>
    </source>
</evidence>